<reference evidence="1" key="1">
    <citation type="submission" date="2021-06" db="EMBL/GenBank/DDBJ databases">
        <authorList>
            <person name="Kallberg Y."/>
            <person name="Tangrot J."/>
            <person name="Rosling A."/>
        </authorList>
    </citation>
    <scope>NUCLEOTIDE SEQUENCE</scope>
    <source>
        <strain evidence="1">MA461A</strain>
    </source>
</reference>
<organism evidence="1 2">
    <name type="scientific">Racocetra persica</name>
    <dbReference type="NCBI Taxonomy" id="160502"/>
    <lineage>
        <taxon>Eukaryota</taxon>
        <taxon>Fungi</taxon>
        <taxon>Fungi incertae sedis</taxon>
        <taxon>Mucoromycota</taxon>
        <taxon>Glomeromycotina</taxon>
        <taxon>Glomeromycetes</taxon>
        <taxon>Diversisporales</taxon>
        <taxon>Gigasporaceae</taxon>
        <taxon>Racocetra</taxon>
    </lineage>
</organism>
<keyword evidence="2" id="KW-1185">Reference proteome</keyword>
<sequence length="133" mass="14976">LFEVKDGDDLLDCGEGYTEIDIIVKTCSYIVKGLRKGLGINCKWGDSFCPMSRSTSYEKGRKCDVRFLSSSRTDLGEWEFSAHCTNAKAIGIAVVLPGRFNKRLLPGITFEIPTKLAHIRKLKTTVKMFKYVM</sequence>
<protein>
    <submittedName>
        <fullName evidence="1">35109_t:CDS:1</fullName>
    </submittedName>
</protein>
<dbReference type="Proteomes" id="UP000789920">
    <property type="component" value="Unassembled WGS sequence"/>
</dbReference>
<accession>A0ACA9RV39</accession>
<comment type="caution">
    <text evidence="1">The sequence shown here is derived from an EMBL/GenBank/DDBJ whole genome shotgun (WGS) entry which is preliminary data.</text>
</comment>
<evidence type="ECO:0000313" key="2">
    <source>
        <dbReference type="Proteomes" id="UP000789920"/>
    </source>
</evidence>
<feature type="non-terminal residue" evidence="1">
    <location>
        <position position="1"/>
    </location>
</feature>
<feature type="non-terminal residue" evidence="1">
    <location>
        <position position="133"/>
    </location>
</feature>
<dbReference type="EMBL" id="CAJVQC010071486">
    <property type="protein sequence ID" value="CAG8810631.1"/>
    <property type="molecule type" value="Genomic_DNA"/>
</dbReference>
<name>A0ACA9RV39_9GLOM</name>
<proteinExistence type="predicted"/>
<gene>
    <name evidence="1" type="ORF">RPERSI_LOCUS23124</name>
</gene>
<evidence type="ECO:0000313" key="1">
    <source>
        <dbReference type="EMBL" id="CAG8810631.1"/>
    </source>
</evidence>